<accession>A0A9N9C4Z0</accession>
<evidence type="ECO:0000313" key="3">
    <source>
        <dbReference type="Proteomes" id="UP000789405"/>
    </source>
</evidence>
<dbReference type="Proteomes" id="UP000789405">
    <property type="component" value="Unassembled WGS sequence"/>
</dbReference>
<feature type="region of interest" description="Disordered" evidence="1">
    <location>
        <begin position="1"/>
        <end position="41"/>
    </location>
</feature>
<feature type="compositionally biased region" description="Low complexity" evidence="1">
    <location>
        <begin position="25"/>
        <end position="36"/>
    </location>
</feature>
<proteinExistence type="predicted"/>
<reference evidence="2" key="1">
    <citation type="submission" date="2021-06" db="EMBL/GenBank/DDBJ databases">
        <authorList>
            <person name="Kallberg Y."/>
            <person name="Tangrot J."/>
            <person name="Rosling A."/>
        </authorList>
    </citation>
    <scope>NUCLEOTIDE SEQUENCE</scope>
    <source>
        <strain evidence="2">MA453B</strain>
    </source>
</reference>
<dbReference type="EMBL" id="CAJVPY010003297">
    <property type="protein sequence ID" value="CAG8587844.1"/>
    <property type="molecule type" value="Genomic_DNA"/>
</dbReference>
<sequence>AKTTNGEENLGDNYASNTRVEESMSSRLHSKGSSLSVHNESVHARDHFSWFS</sequence>
<evidence type="ECO:0000256" key="1">
    <source>
        <dbReference type="SAM" id="MobiDB-lite"/>
    </source>
</evidence>
<protein>
    <submittedName>
        <fullName evidence="2">7355_t:CDS:1</fullName>
    </submittedName>
</protein>
<evidence type="ECO:0000313" key="2">
    <source>
        <dbReference type="EMBL" id="CAG8587844.1"/>
    </source>
</evidence>
<organism evidence="2 3">
    <name type="scientific">Dentiscutata erythropus</name>
    <dbReference type="NCBI Taxonomy" id="1348616"/>
    <lineage>
        <taxon>Eukaryota</taxon>
        <taxon>Fungi</taxon>
        <taxon>Fungi incertae sedis</taxon>
        <taxon>Mucoromycota</taxon>
        <taxon>Glomeromycotina</taxon>
        <taxon>Glomeromycetes</taxon>
        <taxon>Diversisporales</taxon>
        <taxon>Gigasporaceae</taxon>
        <taxon>Dentiscutata</taxon>
    </lineage>
</organism>
<name>A0A9N9C4Z0_9GLOM</name>
<comment type="caution">
    <text evidence="2">The sequence shown here is derived from an EMBL/GenBank/DDBJ whole genome shotgun (WGS) entry which is preliminary data.</text>
</comment>
<dbReference type="AlphaFoldDB" id="A0A9N9C4Z0"/>
<feature type="non-terminal residue" evidence="2">
    <location>
        <position position="1"/>
    </location>
</feature>
<keyword evidence="3" id="KW-1185">Reference proteome</keyword>
<gene>
    <name evidence="2" type="ORF">DERYTH_LOCUS7015</name>
</gene>